<dbReference type="EMBL" id="SHMR01000001">
    <property type="protein sequence ID" value="RZH68161.1"/>
    <property type="molecule type" value="Genomic_DNA"/>
</dbReference>
<comment type="caution">
    <text evidence="2">The sequence shown here is derived from an EMBL/GenBank/DDBJ whole genome shotgun (WGS) entry which is preliminary data.</text>
</comment>
<evidence type="ECO:0000313" key="3">
    <source>
        <dbReference type="Proteomes" id="UP000292704"/>
    </source>
</evidence>
<keyword evidence="1" id="KW-0812">Transmembrane</keyword>
<dbReference type="STRING" id="222984.GCA_000731985_00428"/>
<reference evidence="2 3" key="1">
    <citation type="submission" date="2019-02" db="EMBL/GenBank/DDBJ databases">
        <title>Genome analysis provides insights into bioremediation potentialities and Haloocin production by Natrinema altunense strain 4.1R isolated from Chott Douz in Tunisian desert.</title>
        <authorList>
            <person name="Najjari A."/>
            <person name="Youssef N."/>
            <person name="Ben Dhia O."/>
            <person name="Ferjani R."/>
            <person name="El Hidri D."/>
            <person name="Ouzari H.I."/>
            <person name="Cherif A."/>
        </authorList>
    </citation>
    <scope>NUCLEOTIDE SEQUENCE [LARGE SCALE GENOMIC DNA]</scope>
    <source>
        <strain evidence="2 3">4.1R</strain>
    </source>
</reference>
<evidence type="ECO:0000256" key="1">
    <source>
        <dbReference type="SAM" id="Phobius"/>
    </source>
</evidence>
<keyword evidence="1" id="KW-0472">Membrane</keyword>
<dbReference type="OrthoDB" id="202783at2157"/>
<dbReference type="AlphaFoldDB" id="A0A482XWZ3"/>
<proteinExistence type="predicted"/>
<evidence type="ECO:0000313" key="2">
    <source>
        <dbReference type="EMBL" id="RZH68161.1"/>
    </source>
</evidence>
<keyword evidence="1" id="KW-1133">Transmembrane helix</keyword>
<name>A0A482XWZ3_9EURY</name>
<dbReference type="Proteomes" id="UP000292704">
    <property type="component" value="Unassembled WGS sequence"/>
</dbReference>
<accession>A0A482XWZ3</accession>
<feature type="transmembrane region" description="Helical" evidence="1">
    <location>
        <begin position="88"/>
        <end position="108"/>
    </location>
</feature>
<gene>
    <name evidence="2" type="ORF">ELS17_01440</name>
</gene>
<protein>
    <submittedName>
        <fullName evidence="2">Uncharacterized protein</fullName>
    </submittedName>
</protein>
<organism evidence="2 3">
    <name type="scientific">Natrinema altunense</name>
    <dbReference type="NCBI Taxonomy" id="222984"/>
    <lineage>
        <taxon>Archaea</taxon>
        <taxon>Methanobacteriati</taxon>
        <taxon>Methanobacteriota</taxon>
        <taxon>Stenosarchaea group</taxon>
        <taxon>Halobacteria</taxon>
        <taxon>Halobacteriales</taxon>
        <taxon>Natrialbaceae</taxon>
        <taxon>Natrinema</taxon>
    </lineage>
</organism>
<dbReference type="RefSeq" id="WP_130169235.1">
    <property type="nucleotide sequence ID" value="NZ_SHMR01000001.1"/>
</dbReference>
<sequence length="118" mass="12122">MDRALPIAVGIGIGVGTVASLLADAGWGVCLGVSALYTGWSYFAVRTPELPSLEGLSFGRTPDRIGYAIGLFGASLFGATAFDTSGLGIVPFVGYLGVIGFLLTASAARDRRDGHRSP</sequence>